<comment type="caution">
    <text evidence="11">The sequence shown here is derived from an EMBL/GenBank/DDBJ whole genome shotgun (WGS) entry which is preliminary data.</text>
</comment>
<feature type="domain" description="Methylguanine DNA methyltransferase ribonuclease-like" evidence="10">
    <location>
        <begin position="5"/>
        <end position="68"/>
    </location>
</feature>
<dbReference type="Gene3D" id="1.10.10.10">
    <property type="entry name" value="Winged helix-like DNA-binding domain superfamily/Winged helix DNA-binding domain"/>
    <property type="match status" value="1"/>
</dbReference>
<dbReference type="Gene3D" id="3.30.160.70">
    <property type="entry name" value="Methylated DNA-protein cysteine methyltransferase domain"/>
    <property type="match status" value="1"/>
</dbReference>
<dbReference type="InterPro" id="IPR023546">
    <property type="entry name" value="MGMT"/>
</dbReference>
<keyword evidence="12" id="KW-1185">Reference proteome</keyword>
<comment type="subcellular location">
    <subcellularLocation>
        <location evidence="8">Cytoplasm</location>
    </subcellularLocation>
</comment>
<proteinExistence type="inferred from homology"/>
<dbReference type="AlphaFoldDB" id="A0A841KW69"/>
<dbReference type="InterPro" id="IPR001497">
    <property type="entry name" value="MethylDNA_cys_MeTrfase_AS"/>
</dbReference>
<evidence type="ECO:0000259" key="9">
    <source>
        <dbReference type="Pfam" id="PF01035"/>
    </source>
</evidence>
<feature type="domain" description="Methylated-DNA-[protein]-cysteine S-methyltransferase DNA binding" evidence="9">
    <location>
        <begin position="73"/>
        <end position="151"/>
    </location>
</feature>
<dbReference type="SUPFAM" id="SSF46767">
    <property type="entry name" value="Methylated DNA-protein cysteine methyltransferase, C-terminal domain"/>
    <property type="match status" value="1"/>
</dbReference>
<dbReference type="GO" id="GO:0032259">
    <property type="term" value="P:methylation"/>
    <property type="evidence" value="ECO:0007669"/>
    <property type="project" value="UniProtKB-KW"/>
</dbReference>
<organism evidence="11 12">
    <name type="scientific">Anaerosolibacter carboniphilus</name>
    <dbReference type="NCBI Taxonomy" id="1417629"/>
    <lineage>
        <taxon>Bacteria</taxon>
        <taxon>Bacillati</taxon>
        <taxon>Bacillota</taxon>
        <taxon>Clostridia</taxon>
        <taxon>Peptostreptococcales</taxon>
        <taxon>Thermotaleaceae</taxon>
        <taxon>Anaerosolibacter</taxon>
    </lineage>
</organism>
<dbReference type="CDD" id="cd06445">
    <property type="entry name" value="ATase"/>
    <property type="match status" value="1"/>
</dbReference>
<keyword evidence="3 8" id="KW-0489">Methyltransferase</keyword>
<dbReference type="Pfam" id="PF01035">
    <property type="entry name" value="DNA_binding_1"/>
    <property type="match status" value="1"/>
</dbReference>
<accession>A0A841KW69</accession>
<evidence type="ECO:0000313" key="11">
    <source>
        <dbReference type="EMBL" id="MBB6217884.1"/>
    </source>
</evidence>
<gene>
    <name evidence="11" type="ORF">HNQ80_004020</name>
</gene>
<keyword evidence="6 8" id="KW-0234">DNA repair</keyword>
<evidence type="ECO:0000256" key="1">
    <source>
        <dbReference type="ARBA" id="ARBA00001286"/>
    </source>
</evidence>
<keyword evidence="5 8" id="KW-0227">DNA damage</keyword>
<evidence type="ECO:0000256" key="8">
    <source>
        <dbReference type="HAMAP-Rule" id="MF_00772"/>
    </source>
</evidence>
<dbReference type="SUPFAM" id="SSF53155">
    <property type="entry name" value="Methylated DNA-protein cysteine methyltransferase domain"/>
    <property type="match status" value="1"/>
</dbReference>
<dbReference type="GO" id="GO:0005737">
    <property type="term" value="C:cytoplasm"/>
    <property type="evidence" value="ECO:0007669"/>
    <property type="project" value="UniProtKB-SubCell"/>
</dbReference>
<dbReference type="InterPro" id="IPR014048">
    <property type="entry name" value="MethylDNA_cys_MeTrfase_DNA-bd"/>
</dbReference>
<evidence type="ECO:0000313" key="12">
    <source>
        <dbReference type="Proteomes" id="UP000579281"/>
    </source>
</evidence>
<evidence type="ECO:0000256" key="3">
    <source>
        <dbReference type="ARBA" id="ARBA00022603"/>
    </source>
</evidence>
<dbReference type="PANTHER" id="PTHR10815:SF13">
    <property type="entry name" value="METHYLATED-DNA--PROTEIN-CYSTEINE METHYLTRANSFERASE"/>
    <property type="match status" value="1"/>
</dbReference>
<comment type="miscellaneous">
    <text evidence="8">This enzyme catalyzes only one turnover and therefore is not strictly catalytic. According to one definition, an enzyme is a biocatalyst that acts repeatedly and over many reaction cycles.</text>
</comment>
<evidence type="ECO:0000259" key="10">
    <source>
        <dbReference type="Pfam" id="PF02870"/>
    </source>
</evidence>
<dbReference type="RefSeq" id="WP_184312390.1">
    <property type="nucleotide sequence ID" value="NZ_JACHEN010000029.1"/>
</dbReference>
<evidence type="ECO:0000256" key="5">
    <source>
        <dbReference type="ARBA" id="ARBA00022763"/>
    </source>
</evidence>
<dbReference type="InterPro" id="IPR008332">
    <property type="entry name" value="MethylG_MeTrfase_N"/>
</dbReference>
<dbReference type="GO" id="GO:0006307">
    <property type="term" value="P:DNA alkylation repair"/>
    <property type="evidence" value="ECO:0007669"/>
    <property type="project" value="UniProtKB-UniRule"/>
</dbReference>
<keyword evidence="4 8" id="KW-0808">Transferase</keyword>
<evidence type="ECO:0000256" key="4">
    <source>
        <dbReference type="ARBA" id="ARBA00022679"/>
    </source>
</evidence>
<comment type="similarity">
    <text evidence="8">Belongs to the MGMT family.</text>
</comment>
<dbReference type="EC" id="2.1.1.63" evidence="8"/>
<protein>
    <recommendedName>
        <fullName evidence="8">Methylated-DNA--protein-cysteine methyltransferase</fullName>
        <ecNumber evidence="8">2.1.1.63</ecNumber>
    </recommendedName>
    <alternativeName>
        <fullName evidence="8">6-O-methylguanine-DNA methyltransferase</fullName>
        <shortName evidence="8">MGMT</shortName>
    </alternativeName>
    <alternativeName>
        <fullName evidence="8">O-6-methylguanine-DNA-alkyltransferase</fullName>
    </alternativeName>
</protein>
<comment type="function">
    <text evidence="8">Involved in the cellular defense against the biological effects of O6-methylguanine (O6-MeG) and O4-methylthymine (O4-MeT) in DNA. Repairs the methylated nucleobase in DNA by stoichiometrically transferring the methyl group to a cysteine residue in the enzyme. This is a suicide reaction: the enzyme is irreversibly inactivated.</text>
</comment>
<evidence type="ECO:0000256" key="2">
    <source>
        <dbReference type="ARBA" id="ARBA00022490"/>
    </source>
</evidence>
<dbReference type="GO" id="GO:0003908">
    <property type="term" value="F:methylated-DNA-[protein]-cysteine S-methyltransferase activity"/>
    <property type="evidence" value="ECO:0007669"/>
    <property type="project" value="UniProtKB-UniRule"/>
</dbReference>
<sequence length="154" mass="17563">MIKKFYGYYHSPIGIVEIICSEDALLSAMFVDEEKATNETNFILEETVMQLDEYFKGIRKTFDLKISLEGTVFQKKVWKELLTIHYGEILSYKELAIKIGNRKAVRAVGNANGKNNISIVVPCHRVIGTNGSLTGYAGGLERKNWLLEHEKKYK</sequence>
<dbReference type="FunFam" id="1.10.10.10:FF:000337">
    <property type="entry name" value="Methylated-DNA--protein-cysteine methyltransferase"/>
    <property type="match status" value="1"/>
</dbReference>
<dbReference type="NCBIfam" id="TIGR00589">
    <property type="entry name" value="ogt"/>
    <property type="match status" value="1"/>
</dbReference>
<evidence type="ECO:0000256" key="7">
    <source>
        <dbReference type="ARBA" id="ARBA00049348"/>
    </source>
</evidence>
<comment type="catalytic activity">
    <reaction evidence="7 8">
        <text>a 6-O-methyl-2'-deoxyguanosine in DNA + L-cysteinyl-[protein] = S-methyl-L-cysteinyl-[protein] + a 2'-deoxyguanosine in DNA</text>
        <dbReference type="Rhea" id="RHEA:24000"/>
        <dbReference type="Rhea" id="RHEA-COMP:10131"/>
        <dbReference type="Rhea" id="RHEA-COMP:10132"/>
        <dbReference type="Rhea" id="RHEA-COMP:11367"/>
        <dbReference type="Rhea" id="RHEA-COMP:11368"/>
        <dbReference type="ChEBI" id="CHEBI:29950"/>
        <dbReference type="ChEBI" id="CHEBI:82612"/>
        <dbReference type="ChEBI" id="CHEBI:85445"/>
        <dbReference type="ChEBI" id="CHEBI:85448"/>
        <dbReference type="EC" id="2.1.1.63"/>
    </reaction>
</comment>
<dbReference type="PROSITE" id="PS00374">
    <property type="entry name" value="MGMT"/>
    <property type="match status" value="1"/>
</dbReference>
<dbReference type="EMBL" id="JACHEN010000029">
    <property type="protein sequence ID" value="MBB6217884.1"/>
    <property type="molecule type" value="Genomic_DNA"/>
</dbReference>
<dbReference type="Proteomes" id="UP000579281">
    <property type="component" value="Unassembled WGS sequence"/>
</dbReference>
<evidence type="ECO:0000256" key="6">
    <source>
        <dbReference type="ARBA" id="ARBA00023204"/>
    </source>
</evidence>
<dbReference type="Pfam" id="PF02870">
    <property type="entry name" value="Methyltransf_1N"/>
    <property type="match status" value="1"/>
</dbReference>
<dbReference type="InterPro" id="IPR036631">
    <property type="entry name" value="MGMT_N_sf"/>
</dbReference>
<comment type="catalytic activity">
    <reaction evidence="1 8">
        <text>a 4-O-methyl-thymidine in DNA + L-cysteinyl-[protein] = a thymidine in DNA + S-methyl-L-cysteinyl-[protein]</text>
        <dbReference type="Rhea" id="RHEA:53428"/>
        <dbReference type="Rhea" id="RHEA-COMP:10131"/>
        <dbReference type="Rhea" id="RHEA-COMP:10132"/>
        <dbReference type="Rhea" id="RHEA-COMP:13555"/>
        <dbReference type="Rhea" id="RHEA-COMP:13556"/>
        <dbReference type="ChEBI" id="CHEBI:29950"/>
        <dbReference type="ChEBI" id="CHEBI:82612"/>
        <dbReference type="ChEBI" id="CHEBI:137386"/>
        <dbReference type="ChEBI" id="CHEBI:137387"/>
        <dbReference type="EC" id="2.1.1.63"/>
    </reaction>
</comment>
<keyword evidence="2 8" id="KW-0963">Cytoplasm</keyword>
<feature type="active site" description="Nucleophile; methyl group acceptor" evidence="8">
    <location>
        <position position="123"/>
    </location>
</feature>
<dbReference type="HAMAP" id="MF_00772">
    <property type="entry name" value="OGT"/>
    <property type="match status" value="1"/>
</dbReference>
<dbReference type="PANTHER" id="PTHR10815">
    <property type="entry name" value="METHYLATED-DNA--PROTEIN-CYSTEINE METHYLTRANSFERASE"/>
    <property type="match status" value="1"/>
</dbReference>
<dbReference type="InterPro" id="IPR036388">
    <property type="entry name" value="WH-like_DNA-bd_sf"/>
</dbReference>
<name>A0A841KW69_9FIRM</name>
<reference evidence="11 12" key="1">
    <citation type="submission" date="2020-08" db="EMBL/GenBank/DDBJ databases">
        <title>Genomic Encyclopedia of Type Strains, Phase IV (KMG-IV): sequencing the most valuable type-strain genomes for metagenomic binning, comparative biology and taxonomic classification.</title>
        <authorList>
            <person name="Goeker M."/>
        </authorList>
    </citation>
    <scope>NUCLEOTIDE SEQUENCE [LARGE SCALE GENOMIC DNA]</scope>
    <source>
        <strain evidence="11 12">DSM 103526</strain>
    </source>
</reference>
<dbReference type="InterPro" id="IPR036217">
    <property type="entry name" value="MethylDNA_cys_MeTrfase_DNAb"/>
</dbReference>